<evidence type="ECO:0000256" key="1">
    <source>
        <dbReference type="SAM" id="SignalP"/>
    </source>
</evidence>
<dbReference type="Proteomes" id="UP000051717">
    <property type="component" value="Unassembled WGS sequence"/>
</dbReference>
<feature type="signal peptide" evidence="1">
    <location>
        <begin position="1"/>
        <end position="17"/>
    </location>
</feature>
<organism evidence="2 3">
    <name type="scientific">candidate division TA06 bacterium SM23_40</name>
    <dbReference type="NCBI Taxonomy" id="1703774"/>
    <lineage>
        <taxon>Bacteria</taxon>
        <taxon>Bacteria division TA06</taxon>
    </lineage>
</organism>
<reference evidence="2 3" key="1">
    <citation type="journal article" date="2015" name="Microbiome">
        <title>Genomic resolution of linkages in carbon, nitrogen, and sulfur cycling among widespread estuary sediment bacteria.</title>
        <authorList>
            <person name="Baker B.J."/>
            <person name="Lazar C.S."/>
            <person name="Teske A.P."/>
            <person name="Dick G.J."/>
        </authorList>
    </citation>
    <scope>NUCLEOTIDE SEQUENCE [LARGE SCALE GENOMIC DNA]</scope>
    <source>
        <strain evidence="2">SM23_40</strain>
    </source>
</reference>
<accession>A0A0S8G2F3</accession>
<feature type="chain" id="PRO_5006646604" evidence="1">
    <location>
        <begin position="18"/>
        <end position="144"/>
    </location>
</feature>
<comment type="caution">
    <text evidence="2">The sequence shown here is derived from an EMBL/GenBank/DDBJ whole genome shotgun (WGS) entry which is preliminary data.</text>
</comment>
<dbReference type="AlphaFoldDB" id="A0A0S8G2F3"/>
<evidence type="ECO:0000313" key="2">
    <source>
        <dbReference type="EMBL" id="KPK67119.1"/>
    </source>
</evidence>
<proteinExistence type="predicted"/>
<protein>
    <submittedName>
        <fullName evidence="2">Uncharacterized protein</fullName>
    </submittedName>
</protein>
<dbReference type="EMBL" id="LJUI01000146">
    <property type="protein sequence ID" value="KPK67119.1"/>
    <property type="molecule type" value="Genomic_DNA"/>
</dbReference>
<name>A0A0S8G2F3_UNCT6</name>
<gene>
    <name evidence="2" type="ORF">AMJ82_11240</name>
</gene>
<sequence length="144" mass="15931">MKWLLILLLLLPSTAWAGWSNDEDGTGTECEDEQPNPTSQRRCWWNFTSADSTNNSNLLKVDQCENWSIACVPDFDGTGTTATVKPYICLDDACNTNACYNPRNVVFNSTTHAMYGADGTWICLDIITAAGSGENGRCEFRCNQ</sequence>
<keyword evidence="1" id="KW-0732">Signal</keyword>
<evidence type="ECO:0000313" key="3">
    <source>
        <dbReference type="Proteomes" id="UP000051717"/>
    </source>
</evidence>